<evidence type="ECO:0000313" key="3">
    <source>
        <dbReference type="EMBL" id="UPZ17843.1"/>
    </source>
</evidence>
<dbReference type="InterPro" id="IPR044023">
    <property type="entry name" value="Ig_7"/>
</dbReference>
<evidence type="ECO:0000256" key="1">
    <source>
        <dbReference type="SAM" id="SignalP"/>
    </source>
</evidence>
<keyword evidence="4" id="KW-1185">Reference proteome</keyword>
<accession>A0ABY4LXP1</accession>
<gene>
    <name evidence="3" type="ORF">M0M44_10950</name>
</gene>
<feature type="chain" id="PRO_5047508577" evidence="1">
    <location>
        <begin position="29"/>
        <end position="439"/>
    </location>
</feature>
<evidence type="ECO:0000313" key="4">
    <source>
        <dbReference type="Proteomes" id="UP000829998"/>
    </source>
</evidence>
<keyword evidence="1" id="KW-0732">Signal</keyword>
<dbReference type="InterPro" id="IPR026341">
    <property type="entry name" value="T9SS_type_B"/>
</dbReference>
<dbReference type="Pfam" id="PF19081">
    <property type="entry name" value="Ig_7"/>
    <property type="match status" value="1"/>
</dbReference>
<protein>
    <submittedName>
        <fullName evidence="3">T9SS type B sorting domain-containing protein</fullName>
    </submittedName>
</protein>
<feature type="signal peptide" evidence="1">
    <location>
        <begin position="1"/>
        <end position="28"/>
    </location>
</feature>
<name>A0ABY4LXP1_9FLAO</name>
<dbReference type="EMBL" id="CP096829">
    <property type="protein sequence ID" value="UPZ17843.1"/>
    <property type="molecule type" value="Genomic_DNA"/>
</dbReference>
<dbReference type="Pfam" id="PF13585">
    <property type="entry name" value="CHU_C"/>
    <property type="match status" value="1"/>
</dbReference>
<dbReference type="RefSeq" id="WP_248729781.1">
    <property type="nucleotide sequence ID" value="NZ_CP096829.1"/>
</dbReference>
<reference evidence="3 4" key="1">
    <citation type="submission" date="2022-04" db="EMBL/GenBank/DDBJ databases">
        <authorList>
            <person name="Ra J.-S."/>
            <person name="Kim S.-B."/>
        </authorList>
    </citation>
    <scope>NUCLEOTIDE SEQUENCE [LARGE SCALE GENOMIC DNA]</scope>
    <source>
        <strain evidence="3 4">MMS21-Er5</strain>
    </source>
</reference>
<proteinExistence type="predicted"/>
<dbReference type="NCBIfam" id="TIGR04131">
    <property type="entry name" value="Bac_Flav_CTERM"/>
    <property type="match status" value="1"/>
</dbReference>
<dbReference type="Proteomes" id="UP000829998">
    <property type="component" value="Chromosome"/>
</dbReference>
<feature type="domain" description="Ig-like" evidence="2">
    <location>
        <begin position="195"/>
        <end position="268"/>
    </location>
</feature>
<evidence type="ECO:0000259" key="2">
    <source>
        <dbReference type="Pfam" id="PF19081"/>
    </source>
</evidence>
<sequence length="439" mass="49030">MILKNSYFKTITNALFCGSFFAVSNLYAQCDVNTVNNDFEEPLVSISAEMVAQANVPGWKTTAPDGIIEFWKNGSMNGTAYSGNQYIELNAYFQAGVYQDYDSAKNKLFNFSFAHKGRAGRDEMVLKAGPPGGPYTIITTASTDNVAWKVYSGNYTVPLSQNTTRFIFEAIKSFTNDPTVGNFLDAINFASALKAPIVSGDLNVCSGNSATLKAVGEIDSEIKWFDSQGNILYIGETFITPIIISDTKFKVMQINSKGCQSSLEDVEVKLKIKKQIIADNAFSIKQLSSESGIDLIVESTNWEKKENLFYQLDDGDFTSSNKFFNVPPGIHKVTIQYSGSCEDYNEKVLVIHYPRFFTPNGDGYNDIWDITKFENMPTLKNLSIFDRFGKLVKKNNSYGIGWDGNYNGVAMPSSDYWFIFEYTHDGSSKIIKSHFALKR</sequence>
<dbReference type="Gene3D" id="2.60.120.260">
    <property type="entry name" value="Galactose-binding domain-like"/>
    <property type="match status" value="1"/>
</dbReference>
<organism evidence="3 4">
    <name type="scientific">Flavobacterium humidisoli</name>
    <dbReference type="NCBI Taxonomy" id="2937442"/>
    <lineage>
        <taxon>Bacteria</taxon>
        <taxon>Pseudomonadati</taxon>
        <taxon>Bacteroidota</taxon>
        <taxon>Flavobacteriia</taxon>
        <taxon>Flavobacteriales</taxon>
        <taxon>Flavobacteriaceae</taxon>
        <taxon>Flavobacterium</taxon>
    </lineage>
</organism>